<gene>
    <name evidence="1" type="ORF">H8B06_00840</name>
</gene>
<reference evidence="1 2" key="1">
    <citation type="submission" date="2020-08" db="EMBL/GenBank/DDBJ databases">
        <title>Sphingobacterium sp. DN00404 isolated from aquaculture water.</title>
        <authorList>
            <person name="Zhang M."/>
        </authorList>
    </citation>
    <scope>NUCLEOTIDE SEQUENCE [LARGE SCALE GENOMIC DNA]</scope>
    <source>
        <strain evidence="1 2">DN00404</strain>
    </source>
</reference>
<organism evidence="1 2">
    <name type="scientific">Sphingobacterium micropteri</name>
    <dbReference type="NCBI Taxonomy" id="2763501"/>
    <lineage>
        <taxon>Bacteria</taxon>
        <taxon>Pseudomonadati</taxon>
        <taxon>Bacteroidota</taxon>
        <taxon>Sphingobacteriia</taxon>
        <taxon>Sphingobacteriales</taxon>
        <taxon>Sphingobacteriaceae</taxon>
        <taxon>Sphingobacterium</taxon>
    </lineage>
</organism>
<protein>
    <submittedName>
        <fullName evidence="1">Uncharacterized protein</fullName>
    </submittedName>
</protein>
<comment type="caution">
    <text evidence="1">The sequence shown here is derived from an EMBL/GenBank/DDBJ whole genome shotgun (WGS) entry which is preliminary data.</text>
</comment>
<evidence type="ECO:0000313" key="2">
    <source>
        <dbReference type="Proteomes" id="UP000602759"/>
    </source>
</evidence>
<dbReference type="EMBL" id="JACOIK010000001">
    <property type="protein sequence ID" value="MBD1431357.1"/>
    <property type="molecule type" value="Genomic_DNA"/>
</dbReference>
<sequence length="48" mass="5788">MDWLILKFLRYQRLYHELLKLKLQARKTILMDSVSLLPDMIAEARLSL</sequence>
<dbReference type="Proteomes" id="UP000602759">
    <property type="component" value="Unassembled WGS sequence"/>
</dbReference>
<keyword evidence="2" id="KW-1185">Reference proteome</keyword>
<name>A0ABR7YJ54_9SPHI</name>
<dbReference type="RefSeq" id="WP_190992382.1">
    <property type="nucleotide sequence ID" value="NZ_JACOIK010000001.1"/>
</dbReference>
<accession>A0ABR7YJ54</accession>
<evidence type="ECO:0000313" key="1">
    <source>
        <dbReference type="EMBL" id="MBD1431357.1"/>
    </source>
</evidence>
<proteinExistence type="predicted"/>